<dbReference type="GO" id="GO:0003677">
    <property type="term" value="F:DNA binding"/>
    <property type="evidence" value="ECO:0007669"/>
    <property type="project" value="UniProtKB-KW"/>
</dbReference>
<evidence type="ECO:0000256" key="3">
    <source>
        <dbReference type="ARBA" id="ARBA00022603"/>
    </source>
</evidence>
<dbReference type="PROSITE" id="PS00093">
    <property type="entry name" value="N4_MTASE"/>
    <property type="match status" value="1"/>
</dbReference>
<evidence type="ECO:0000256" key="7">
    <source>
        <dbReference type="ARBA" id="ARBA00023125"/>
    </source>
</evidence>
<dbReference type="InterPro" id="IPR029063">
    <property type="entry name" value="SAM-dependent_MTases_sf"/>
</dbReference>
<dbReference type="GO" id="GO:0009307">
    <property type="term" value="P:DNA restriction-modification system"/>
    <property type="evidence" value="ECO:0007669"/>
    <property type="project" value="UniProtKB-KW"/>
</dbReference>
<reference evidence="10 11" key="1">
    <citation type="submission" date="2013-04" db="EMBL/GenBank/DDBJ databases">
        <authorList>
            <person name="Harkins D.M."/>
            <person name="Durkin A.S."/>
            <person name="Brinkac L.M."/>
            <person name="Haft D.H."/>
            <person name="Selengut J.D."/>
            <person name="Sanka R."/>
            <person name="DePew J."/>
            <person name="Purushe J."/>
            <person name="Hartskeerl R.A."/>
            <person name="Ahmed A."/>
            <person name="van der Linden H."/>
            <person name="Goris M.G.A."/>
            <person name="Vinetz J.M."/>
            <person name="Sutton G.G."/>
            <person name="Nierman W.C."/>
            <person name="Fouts D.E."/>
        </authorList>
    </citation>
    <scope>NUCLEOTIDE SEQUENCE [LARGE SCALE GENOMIC DNA]</scope>
    <source>
        <strain evidence="10 11">Sao Paulo</strain>
    </source>
</reference>
<evidence type="ECO:0000256" key="8">
    <source>
        <dbReference type="ARBA" id="ARBA00049120"/>
    </source>
</evidence>
<dbReference type="InterPro" id="IPR017985">
    <property type="entry name" value="MeTrfase_CN4_CS"/>
</dbReference>
<protein>
    <recommendedName>
        <fullName evidence="2">site-specific DNA-methyltransferase (cytosine-N(4)-specific)</fullName>
        <ecNumber evidence="2">2.1.1.113</ecNumber>
    </recommendedName>
</protein>
<dbReference type="GO" id="GO:0015667">
    <property type="term" value="F:site-specific DNA-methyltransferase (cytosine-N4-specific) activity"/>
    <property type="evidence" value="ECO:0007669"/>
    <property type="project" value="UniProtKB-EC"/>
</dbReference>
<dbReference type="EMBL" id="AOGX02000035">
    <property type="protein sequence ID" value="EOQ87489.1"/>
    <property type="molecule type" value="Genomic_DNA"/>
</dbReference>
<comment type="catalytic activity">
    <reaction evidence="8">
        <text>a 2'-deoxycytidine in DNA + S-adenosyl-L-methionine = an N(4)-methyl-2'-deoxycytidine in DNA + S-adenosyl-L-homocysteine + H(+)</text>
        <dbReference type="Rhea" id="RHEA:16857"/>
        <dbReference type="Rhea" id="RHEA-COMP:11369"/>
        <dbReference type="Rhea" id="RHEA-COMP:13674"/>
        <dbReference type="ChEBI" id="CHEBI:15378"/>
        <dbReference type="ChEBI" id="CHEBI:57856"/>
        <dbReference type="ChEBI" id="CHEBI:59789"/>
        <dbReference type="ChEBI" id="CHEBI:85452"/>
        <dbReference type="ChEBI" id="CHEBI:137933"/>
        <dbReference type="EC" id="2.1.1.113"/>
    </reaction>
</comment>
<keyword evidence="4 10" id="KW-0808">Transferase</keyword>
<dbReference type="AlphaFoldDB" id="A0A5E8H8I1"/>
<dbReference type="GO" id="GO:0008170">
    <property type="term" value="F:N-methyltransferase activity"/>
    <property type="evidence" value="ECO:0007669"/>
    <property type="project" value="InterPro"/>
</dbReference>
<proteinExistence type="inferred from homology"/>
<evidence type="ECO:0000313" key="10">
    <source>
        <dbReference type="EMBL" id="EOQ87489.1"/>
    </source>
</evidence>
<evidence type="ECO:0000313" key="11">
    <source>
        <dbReference type="Proteomes" id="UP000013996"/>
    </source>
</evidence>
<comment type="similarity">
    <text evidence="1">Belongs to the N(4)/N(6)-methyltransferase family. N(4) subfamily.</text>
</comment>
<evidence type="ECO:0000256" key="6">
    <source>
        <dbReference type="ARBA" id="ARBA00022747"/>
    </source>
</evidence>
<dbReference type="GO" id="GO:0032259">
    <property type="term" value="P:methylation"/>
    <property type="evidence" value="ECO:0007669"/>
    <property type="project" value="UniProtKB-KW"/>
</dbReference>
<gene>
    <name evidence="10" type="ORF">LEP1GSC202_2971</name>
</gene>
<sequence>MQRMAGAGRLLKDSDKIIFGEFWTAKQRQGHPIHHTVSYRASFKPELPSFFMKEFLKKKNKVVYDPFGGRGTTAIQANIEGHAAIHNDIHPLSIFLASARQYVPKYSELEKKLSSLDLDQEVEDDPFDKNLLPFFHPKTLKEIKNLKKYMAIDDSIEMKFISLIALSRLHGHSTGFFSVYTFPQVSIPPEAQAKNNAKKGIVPEYRPIKPRILQKMKRDLAMPIPPFYHEFSKYNLYSLSSANSVPHVESESVDLIVTSPPFLDKVDYEGDNWLRHWFLDISKSKDRKLSIFSNINDWNEFIRSTLKESARVLKKGSYMVMEVGEVKKGNSILYLDEDVVRMAEGTGLVWSKTYVHTQNFTKLSNCWQVSNNEKGTNSNRCVVLRKVN</sequence>
<dbReference type="EC" id="2.1.1.113" evidence="2"/>
<dbReference type="Proteomes" id="UP000013996">
    <property type="component" value="Unassembled WGS sequence"/>
</dbReference>
<evidence type="ECO:0000256" key="2">
    <source>
        <dbReference type="ARBA" id="ARBA00012185"/>
    </source>
</evidence>
<keyword evidence="3 10" id="KW-0489">Methyltransferase</keyword>
<dbReference type="STRING" id="1249483.LEP1GSC202_2971"/>
<dbReference type="SUPFAM" id="SSF53335">
    <property type="entry name" value="S-adenosyl-L-methionine-dependent methyltransferases"/>
    <property type="match status" value="2"/>
</dbReference>
<evidence type="ECO:0000256" key="1">
    <source>
        <dbReference type="ARBA" id="ARBA00010203"/>
    </source>
</evidence>
<comment type="caution">
    <text evidence="10">The sequence shown here is derived from an EMBL/GenBank/DDBJ whole genome shotgun (WGS) entry which is preliminary data.</text>
</comment>
<accession>A0A5E8H8I1</accession>
<evidence type="ECO:0000256" key="5">
    <source>
        <dbReference type="ARBA" id="ARBA00022691"/>
    </source>
</evidence>
<dbReference type="Gene3D" id="3.40.50.150">
    <property type="entry name" value="Vaccinia Virus protein VP39"/>
    <property type="match status" value="2"/>
</dbReference>
<keyword evidence="5" id="KW-0949">S-adenosyl-L-methionine</keyword>
<feature type="domain" description="DNA methylase N-4/N-6" evidence="9">
    <location>
        <begin position="253"/>
        <end position="365"/>
    </location>
</feature>
<keyword evidence="7" id="KW-0238">DNA-binding</keyword>
<dbReference type="Pfam" id="PF01555">
    <property type="entry name" value="N6_N4_Mtase"/>
    <property type="match status" value="1"/>
</dbReference>
<dbReference type="InterPro" id="IPR002941">
    <property type="entry name" value="DNA_methylase_N4/N6"/>
</dbReference>
<organism evidence="10 11">
    <name type="scientific">Leptospira yanagawae serovar Saopaulo str. Sao Paulo = ATCC 700523</name>
    <dbReference type="NCBI Taxonomy" id="1249483"/>
    <lineage>
        <taxon>Bacteria</taxon>
        <taxon>Pseudomonadati</taxon>
        <taxon>Spirochaetota</taxon>
        <taxon>Spirochaetia</taxon>
        <taxon>Leptospirales</taxon>
        <taxon>Leptospiraceae</taxon>
        <taxon>Leptospira</taxon>
    </lineage>
</organism>
<evidence type="ECO:0000259" key="9">
    <source>
        <dbReference type="Pfam" id="PF01555"/>
    </source>
</evidence>
<keyword evidence="6" id="KW-0680">Restriction system</keyword>
<name>A0A5E8H8I1_9LEPT</name>
<evidence type="ECO:0000256" key="4">
    <source>
        <dbReference type="ARBA" id="ARBA00022679"/>
    </source>
</evidence>